<dbReference type="InterPro" id="IPR000073">
    <property type="entry name" value="AB_hydrolase_1"/>
</dbReference>
<dbReference type="OrthoDB" id="9799612at2"/>
<dbReference type="PANTHER" id="PTHR46438">
    <property type="entry name" value="ALPHA/BETA-HYDROLASES SUPERFAMILY PROTEIN"/>
    <property type="match status" value="1"/>
</dbReference>
<protein>
    <submittedName>
        <fullName evidence="2">Alpha/beta hydrolase</fullName>
    </submittedName>
</protein>
<dbReference type="SUPFAM" id="SSF53474">
    <property type="entry name" value="alpha/beta-Hydrolases"/>
    <property type="match status" value="1"/>
</dbReference>
<dbReference type="PANTHER" id="PTHR46438:SF11">
    <property type="entry name" value="LIPASE-RELATED"/>
    <property type="match status" value="1"/>
</dbReference>
<dbReference type="InterPro" id="IPR029058">
    <property type="entry name" value="AB_hydrolase_fold"/>
</dbReference>
<dbReference type="AlphaFoldDB" id="A0A395LJI1"/>
<organism evidence="2 3">
    <name type="scientific">Alteriqipengyuania lutimaris</name>
    <dbReference type="NCBI Taxonomy" id="1538146"/>
    <lineage>
        <taxon>Bacteria</taxon>
        <taxon>Pseudomonadati</taxon>
        <taxon>Pseudomonadota</taxon>
        <taxon>Alphaproteobacteria</taxon>
        <taxon>Sphingomonadales</taxon>
        <taxon>Erythrobacteraceae</taxon>
        <taxon>Alteriqipengyuania</taxon>
    </lineage>
</organism>
<dbReference type="Gene3D" id="3.40.50.1820">
    <property type="entry name" value="alpha/beta hydrolase"/>
    <property type="match status" value="1"/>
</dbReference>
<accession>A0A395LJI1</accession>
<dbReference type="RefSeq" id="WP_115491154.1">
    <property type="nucleotide sequence ID" value="NZ_JACHWW010000001.1"/>
</dbReference>
<reference evidence="2 3" key="1">
    <citation type="submission" date="2018-07" db="EMBL/GenBank/DDBJ databases">
        <title>Erythrobacter nanhaiensis sp. nov., a novel member of the genus Erythrobacter isolated from the South China Sea.</title>
        <authorList>
            <person name="Chen X."/>
            <person name="Liu J."/>
        </authorList>
    </citation>
    <scope>NUCLEOTIDE SEQUENCE [LARGE SCALE GENOMIC DNA]</scope>
    <source>
        <strain evidence="2 3">S-5</strain>
    </source>
</reference>
<name>A0A395LJI1_9SPHN</name>
<dbReference type="EMBL" id="QRBB01000001">
    <property type="protein sequence ID" value="RDS76931.1"/>
    <property type="molecule type" value="Genomic_DNA"/>
</dbReference>
<keyword evidence="3" id="KW-1185">Reference proteome</keyword>
<gene>
    <name evidence="2" type="ORF">DL238_04455</name>
</gene>
<proteinExistence type="predicted"/>
<sequence>MTMHYTRTGRGKPLLLVHGLGATCGSWDTISPALSQVREVIAVDLPGHGQTPEEADSGTFDGLARSLDDWLGAENLTGIDMVGSSLGARLVLEMARRGQAGAVVALDPGGFWQGWERTFFKATLTPSIALVRALRPALSAITGNVAGRTALMAQLSARPWALDPAFVARELKSLADTRTVNSLVKNLANGAMQEGPAKTAAPVVIGWGRKDRLCLPRQADRAIKAFPEATLHWFERSGHFPMWDQPEETVRVVLDATGISESK</sequence>
<dbReference type="Pfam" id="PF12697">
    <property type="entry name" value="Abhydrolase_6"/>
    <property type="match status" value="1"/>
</dbReference>
<evidence type="ECO:0000313" key="3">
    <source>
        <dbReference type="Proteomes" id="UP000254101"/>
    </source>
</evidence>
<feature type="domain" description="AB hydrolase-1" evidence="1">
    <location>
        <begin position="14"/>
        <end position="251"/>
    </location>
</feature>
<evidence type="ECO:0000313" key="2">
    <source>
        <dbReference type="EMBL" id="RDS76931.1"/>
    </source>
</evidence>
<dbReference type="Proteomes" id="UP000254101">
    <property type="component" value="Unassembled WGS sequence"/>
</dbReference>
<keyword evidence="2" id="KW-0378">Hydrolase</keyword>
<evidence type="ECO:0000259" key="1">
    <source>
        <dbReference type="Pfam" id="PF12697"/>
    </source>
</evidence>
<comment type="caution">
    <text evidence="2">The sequence shown here is derived from an EMBL/GenBank/DDBJ whole genome shotgun (WGS) entry which is preliminary data.</text>
</comment>
<dbReference type="GO" id="GO:0016787">
    <property type="term" value="F:hydrolase activity"/>
    <property type="evidence" value="ECO:0007669"/>
    <property type="project" value="UniProtKB-KW"/>
</dbReference>